<reference evidence="3" key="1">
    <citation type="submission" date="2021-02" db="EMBL/GenBank/DDBJ databases">
        <authorList>
            <person name="Nowell W R."/>
        </authorList>
    </citation>
    <scope>NUCLEOTIDE SEQUENCE</scope>
    <source>
        <strain evidence="3">Ploen Becks lab</strain>
    </source>
</reference>
<dbReference type="InterPro" id="IPR002035">
    <property type="entry name" value="VWF_A"/>
</dbReference>
<feature type="region of interest" description="Disordered" evidence="1">
    <location>
        <begin position="351"/>
        <end position="395"/>
    </location>
</feature>
<dbReference type="SMART" id="SM00327">
    <property type="entry name" value="VWA"/>
    <property type="match status" value="1"/>
</dbReference>
<dbReference type="SUPFAM" id="SSF53300">
    <property type="entry name" value="vWA-like"/>
    <property type="match status" value="1"/>
</dbReference>
<dbReference type="InterPro" id="IPR052969">
    <property type="entry name" value="Thr-specific_kinase-like"/>
</dbReference>
<dbReference type="InterPro" id="IPR036465">
    <property type="entry name" value="vWFA_dom_sf"/>
</dbReference>
<keyword evidence="4" id="KW-1185">Reference proteome</keyword>
<proteinExistence type="predicted"/>
<evidence type="ECO:0000313" key="3">
    <source>
        <dbReference type="EMBL" id="CAF1007485.1"/>
    </source>
</evidence>
<sequence>MTGVDFSKVDLAFILDTTSSMGSYINSAKENIQKIAEEIIKSEKCSLRIGLVNYRDHPPQGYVTEVHEFSDDINKIKQVLNKTQALGGGYLPEAICCGMLDCLVKLDWRLNAVKVAILITDAPPHGLMTSGDSMPDGCHLKNDPVEIAHKMAQKGITLYCAGCEPPISPYRQFFISLCLITGGQYVTLNDAKYLTNVIVDGTKEEIFMEKMMAQIHNDIMKKTAEKGTRVDEEELTKKVHELLNKNNAVTLKKIETGNNIEITNEIKEMSKLKNLSEIKNYALDNNVNLTTYRYFISRTKIYKKKPEIKPKSTRKKKRLRTTRASTGLRRSLRIKELEKGKKKTLSYITNKAKTKRNSNLKINKKLKKDKLDDKTNQTKIDEYEEEKADLTRARR</sequence>
<dbReference type="AlphaFoldDB" id="A0A814H8Y1"/>
<feature type="compositionally biased region" description="Basic and acidic residues" evidence="1">
    <location>
        <begin position="369"/>
        <end position="381"/>
    </location>
</feature>
<evidence type="ECO:0000313" key="4">
    <source>
        <dbReference type="Proteomes" id="UP000663879"/>
    </source>
</evidence>
<dbReference type="Gene3D" id="3.40.50.410">
    <property type="entry name" value="von Willebrand factor, type A domain"/>
    <property type="match status" value="1"/>
</dbReference>
<feature type="compositionally biased region" description="Basic residues" evidence="1">
    <location>
        <begin position="352"/>
        <end position="368"/>
    </location>
</feature>
<name>A0A814H8Y1_9BILA</name>
<dbReference type="GO" id="GO:0005737">
    <property type="term" value="C:cytoplasm"/>
    <property type="evidence" value="ECO:0007669"/>
    <property type="project" value="TreeGrafter"/>
</dbReference>
<dbReference type="PANTHER" id="PTHR47763">
    <property type="entry name" value="ALPHA-PROTEIN KINASE VWKA"/>
    <property type="match status" value="1"/>
</dbReference>
<dbReference type="PANTHER" id="PTHR47763:SF1">
    <property type="entry name" value="DUF659 DOMAIN-CONTAINING PROTEIN"/>
    <property type="match status" value="1"/>
</dbReference>
<feature type="domain" description="VWFA" evidence="2">
    <location>
        <begin position="10"/>
        <end position="202"/>
    </location>
</feature>
<protein>
    <recommendedName>
        <fullName evidence="2">VWFA domain-containing protein</fullName>
    </recommendedName>
</protein>
<dbReference type="PROSITE" id="PS50234">
    <property type="entry name" value="VWFA"/>
    <property type="match status" value="1"/>
</dbReference>
<feature type="region of interest" description="Disordered" evidence="1">
    <location>
        <begin position="306"/>
        <end position="325"/>
    </location>
</feature>
<accession>A0A814H8Y1</accession>
<gene>
    <name evidence="3" type="ORF">OXX778_LOCUS16724</name>
</gene>
<evidence type="ECO:0000259" key="2">
    <source>
        <dbReference type="PROSITE" id="PS50234"/>
    </source>
</evidence>
<organism evidence="3 4">
    <name type="scientific">Brachionus calyciflorus</name>
    <dbReference type="NCBI Taxonomy" id="104777"/>
    <lineage>
        <taxon>Eukaryota</taxon>
        <taxon>Metazoa</taxon>
        <taxon>Spiralia</taxon>
        <taxon>Gnathifera</taxon>
        <taxon>Rotifera</taxon>
        <taxon>Eurotatoria</taxon>
        <taxon>Monogononta</taxon>
        <taxon>Pseudotrocha</taxon>
        <taxon>Ploima</taxon>
        <taxon>Brachionidae</taxon>
        <taxon>Brachionus</taxon>
    </lineage>
</organism>
<dbReference type="Proteomes" id="UP000663879">
    <property type="component" value="Unassembled WGS sequence"/>
</dbReference>
<comment type="caution">
    <text evidence="3">The sequence shown here is derived from an EMBL/GenBank/DDBJ whole genome shotgun (WGS) entry which is preliminary data.</text>
</comment>
<dbReference type="Pfam" id="PF00092">
    <property type="entry name" value="VWA"/>
    <property type="match status" value="1"/>
</dbReference>
<feature type="compositionally biased region" description="Basic residues" evidence="1">
    <location>
        <begin position="311"/>
        <end position="321"/>
    </location>
</feature>
<dbReference type="EMBL" id="CAJNOC010004043">
    <property type="protein sequence ID" value="CAF1007485.1"/>
    <property type="molecule type" value="Genomic_DNA"/>
</dbReference>
<evidence type="ECO:0000256" key="1">
    <source>
        <dbReference type="SAM" id="MobiDB-lite"/>
    </source>
</evidence>
<dbReference type="OrthoDB" id="301415at2759"/>
<dbReference type="GO" id="GO:0004674">
    <property type="term" value="F:protein serine/threonine kinase activity"/>
    <property type="evidence" value="ECO:0007669"/>
    <property type="project" value="TreeGrafter"/>
</dbReference>